<reference evidence="2 3" key="1">
    <citation type="submission" date="2017-04" db="EMBL/GenBank/DDBJ databases">
        <title>Comparative genome analysis of Subtercola boreus.</title>
        <authorList>
            <person name="Cho Y.-J."/>
            <person name="Cho A."/>
            <person name="Kim O.-S."/>
            <person name="Lee J.-I."/>
        </authorList>
    </citation>
    <scope>NUCLEOTIDE SEQUENCE [LARGE SCALE GENOMIC DNA]</scope>
    <source>
        <strain evidence="2 3">K300</strain>
    </source>
</reference>
<feature type="region of interest" description="Disordered" evidence="1">
    <location>
        <begin position="249"/>
        <end position="283"/>
    </location>
</feature>
<keyword evidence="3" id="KW-1185">Reference proteome</keyword>
<evidence type="ECO:0000313" key="3">
    <source>
        <dbReference type="Proteomes" id="UP000256486"/>
    </source>
</evidence>
<sequence length="283" mass="31792">MEALRAAETEYNEHPGTALVRRLGDLERIFNAWSGFSLSLRKLLEQCENHEPTIVELVIRNVGDTSPRERIRLMLDQATVAYVAGLGALIDHNRIVLKAQSSGLREEYATRLATITETVPGALFLAKLRNYVLHYVVAPWEFSAKQAGETMTAEVLLNAGALLEFRWDAAVQSFIQSGGEQIQLSPLLGPYQKAMHDLTDWFLQRCWNDNAELVAELNNLITKRNLILSGGITDGHDWEKRVGHMQENHLRAERGEPQTDFRTGKPIDKQADREPSAPRGPLS</sequence>
<evidence type="ECO:0000256" key="1">
    <source>
        <dbReference type="SAM" id="MobiDB-lite"/>
    </source>
</evidence>
<accession>A0A3E0VAC8</accession>
<gene>
    <name evidence="2" type="ORF">B7R54_18725</name>
</gene>
<protein>
    <submittedName>
        <fullName evidence="2">Uncharacterized protein</fullName>
    </submittedName>
</protein>
<dbReference type="AlphaFoldDB" id="A0A3E0VAC8"/>
<evidence type="ECO:0000313" key="2">
    <source>
        <dbReference type="EMBL" id="RFA06418.1"/>
    </source>
</evidence>
<comment type="caution">
    <text evidence="2">The sequence shown here is derived from an EMBL/GenBank/DDBJ whole genome shotgun (WGS) entry which is preliminary data.</text>
</comment>
<proteinExistence type="predicted"/>
<dbReference type="Proteomes" id="UP000256486">
    <property type="component" value="Unassembled WGS sequence"/>
</dbReference>
<organism evidence="2 3">
    <name type="scientific">Subtercola boreus</name>
    <dbReference type="NCBI Taxonomy" id="120213"/>
    <lineage>
        <taxon>Bacteria</taxon>
        <taxon>Bacillati</taxon>
        <taxon>Actinomycetota</taxon>
        <taxon>Actinomycetes</taxon>
        <taxon>Micrococcales</taxon>
        <taxon>Microbacteriaceae</taxon>
        <taxon>Subtercola</taxon>
    </lineage>
</organism>
<dbReference type="EMBL" id="NBWZ01000002">
    <property type="protein sequence ID" value="RFA06418.1"/>
    <property type="molecule type" value="Genomic_DNA"/>
</dbReference>
<name>A0A3E0VAC8_9MICO</name>
<feature type="compositionally biased region" description="Basic and acidic residues" evidence="1">
    <location>
        <begin position="249"/>
        <end position="276"/>
    </location>
</feature>